<keyword evidence="3" id="KW-1185">Reference proteome</keyword>
<evidence type="ECO:0000256" key="1">
    <source>
        <dbReference type="SAM" id="MobiDB-lite"/>
    </source>
</evidence>
<dbReference type="eggNOG" id="ENOG5033C1K">
    <property type="taxonomic scope" value="Bacteria"/>
</dbReference>
<evidence type="ECO:0000313" key="3">
    <source>
        <dbReference type="Proteomes" id="UP000001007"/>
    </source>
</evidence>
<dbReference type="EnsemblBacteria" id="AAM72535">
    <property type="protein sequence ID" value="AAM72535"/>
    <property type="gene ID" value="CT1305"/>
</dbReference>
<feature type="region of interest" description="Disordered" evidence="1">
    <location>
        <begin position="285"/>
        <end position="461"/>
    </location>
</feature>
<dbReference type="OrthoDB" id="595179at2"/>
<dbReference type="HOGENOM" id="CLU_592776_0_0_10"/>
<protein>
    <submittedName>
        <fullName evidence="2">Uncharacterized protein</fullName>
    </submittedName>
</protein>
<dbReference type="Proteomes" id="UP000001007">
    <property type="component" value="Chromosome"/>
</dbReference>
<gene>
    <name evidence="2" type="ordered locus">CT1305</name>
</gene>
<reference evidence="2 3" key="1">
    <citation type="journal article" date="2002" name="Proc. Natl. Acad. Sci. U.S.A.">
        <title>The complete genome sequence of Chlorobium tepidum TLS, a photosynthetic, anaerobic, green-sulfur bacterium.</title>
        <authorList>
            <person name="Eisen J.A."/>
            <person name="Nelson K.E."/>
            <person name="Paulsen I.T."/>
            <person name="Heidelberg J.F."/>
            <person name="Wu M."/>
            <person name="Dodson R.J."/>
            <person name="Deboy R."/>
            <person name="Gwinn M.L."/>
            <person name="Nelson W.C."/>
            <person name="Haft D.H."/>
            <person name="Hickey E.K."/>
            <person name="Peterson J.D."/>
            <person name="Durkin A.S."/>
            <person name="Kolonay J.L."/>
            <person name="Yang F."/>
            <person name="Holt I."/>
            <person name="Umayam L.A."/>
            <person name="Mason T."/>
            <person name="Brenner M."/>
            <person name="Shea T.P."/>
            <person name="Parksey D."/>
            <person name="Nierman W.C."/>
            <person name="Feldblyum T.V."/>
            <person name="Hansen C.L."/>
            <person name="Craven M.B."/>
            <person name="Radune D."/>
            <person name="Vamathevan J."/>
            <person name="Khouri H."/>
            <person name="White O."/>
            <person name="Gruber T.M."/>
            <person name="Ketchum K.A."/>
            <person name="Venter J.C."/>
            <person name="Tettelin H."/>
            <person name="Bryant D.A."/>
            <person name="Fraser C.M."/>
        </authorList>
    </citation>
    <scope>NUCLEOTIDE SEQUENCE [LARGE SCALE GENOMIC DNA]</scope>
    <source>
        <strain evidence="3">ATCC 49652 / DSM 12025 / NBRC 103806 / TLS</strain>
    </source>
</reference>
<dbReference type="AlphaFoldDB" id="Q8KCV5"/>
<feature type="compositionally biased region" description="Basic and acidic residues" evidence="1">
    <location>
        <begin position="285"/>
        <end position="310"/>
    </location>
</feature>
<accession>Q8KCV5</accession>
<feature type="compositionally biased region" description="Pro residues" evidence="1">
    <location>
        <begin position="326"/>
        <end position="338"/>
    </location>
</feature>
<feature type="compositionally biased region" description="Basic and acidic residues" evidence="1">
    <location>
        <begin position="343"/>
        <end position="436"/>
    </location>
</feature>
<dbReference type="PATRIC" id="fig|194439.7.peg.1190"/>
<dbReference type="KEGG" id="cte:CT1305"/>
<evidence type="ECO:0000313" key="2">
    <source>
        <dbReference type="EMBL" id="AAM72535.1"/>
    </source>
</evidence>
<dbReference type="EMBL" id="AE006470">
    <property type="protein sequence ID" value="AAM72535.1"/>
    <property type="molecule type" value="Genomic_DNA"/>
</dbReference>
<proteinExistence type="predicted"/>
<dbReference type="STRING" id="194439.CT1305"/>
<sequence>MLKDLPVDNVSIIEQDGFRHPLLFYQGIAIPASEVYHTSQRNRSMKKSLFLATAGFAGLLLGTPQNNAQAEVNLNINIGGPRYVGNYGPDFIYLDDYGFAVSWGWDYDVIRLGNFYFIYRDGYWFRSPSYRGPWARVRYWELPYQLRRYSWNDIRRRRDREYRRYDRAYWDRYFRDQRARYGDGPLYAGDYGPDFIYLDDYGFAVSWGWDYDVIRLDNFYFIYRDGDWFRSSNYRGPWARVRYWDLPYQIRRHDWNDIRRRRDTEYRRHDKTFWDRHFREQRMQIQRDDRDRRPDFRPDGRPDFRNDDGKSGGGNIQRLEGRPDLKPLPLPQAPPQPQGVPDGKPDGKWFHDRGSDRKEFERKDSELKSFEGKGSDGRGFEEKGSDGRRFDRSSFERKDSDGKSFDRKGFDGKSFEGKGSDRKNSDGKGSDNKDSEDNSNGKSDKSGRFHGNPESGWNQVR</sequence>
<organism evidence="2 3">
    <name type="scientific">Chlorobaculum tepidum (strain ATCC 49652 / DSM 12025 / NBRC 103806 / TLS)</name>
    <name type="common">Chlorobium tepidum</name>
    <dbReference type="NCBI Taxonomy" id="194439"/>
    <lineage>
        <taxon>Bacteria</taxon>
        <taxon>Pseudomonadati</taxon>
        <taxon>Chlorobiota</taxon>
        <taxon>Chlorobiia</taxon>
        <taxon>Chlorobiales</taxon>
        <taxon>Chlorobiaceae</taxon>
        <taxon>Chlorobaculum</taxon>
    </lineage>
</organism>
<name>Q8KCV5_CHLTE</name>